<dbReference type="CDD" id="cd05015">
    <property type="entry name" value="SIS_PGI_1"/>
    <property type="match status" value="1"/>
</dbReference>
<dbReference type="Gene3D" id="1.10.1390.10">
    <property type="match status" value="1"/>
</dbReference>
<evidence type="ECO:0000256" key="6">
    <source>
        <dbReference type="ARBA" id="ARBA00029321"/>
    </source>
</evidence>
<dbReference type="Pfam" id="PF00342">
    <property type="entry name" value="PGI"/>
    <property type="match status" value="1"/>
</dbReference>
<dbReference type="UniPathway" id="UPA00138"/>
<evidence type="ECO:0000256" key="5">
    <source>
        <dbReference type="ARBA" id="ARBA00023235"/>
    </source>
</evidence>
<dbReference type="Proteomes" id="UP000254266">
    <property type="component" value="Unassembled WGS sequence"/>
</dbReference>
<dbReference type="Gene3D" id="3.40.50.10490">
    <property type="entry name" value="Glucose-6-phosphate isomerase like protein, domain 1"/>
    <property type="match status" value="2"/>
</dbReference>
<comment type="catalytic activity">
    <reaction evidence="6 7 8">
        <text>alpha-D-glucose 6-phosphate = beta-D-fructose 6-phosphate</text>
        <dbReference type="Rhea" id="RHEA:11816"/>
        <dbReference type="ChEBI" id="CHEBI:57634"/>
        <dbReference type="ChEBI" id="CHEBI:58225"/>
        <dbReference type="EC" id="5.3.1.9"/>
    </reaction>
</comment>
<comment type="similarity">
    <text evidence="2 7 8">Belongs to the GPI family.</text>
</comment>
<keyword evidence="7" id="KW-0963">Cytoplasm</keyword>
<evidence type="ECO:0000313" key="9">
    <source>
        <dbReference type="EMBL" id="RDH81220.1"/>
    </source>
</evidence>
<dbReference type="GO" id="GO:0051156">
    <property type="term" value="P:glucose 6-phosphate metabolic process"/>
    <property type="evidence" value="ECO:0007669"/>
    <property type="project" value="TreeGrafter"/>
</dbReference>
<dbReference type="GO" id="GO:0048029">
    <property type="term" value="F:monosaccharide binding"/>
    <property type="evidence" value="ECO:0007669"/>
    <property type="project" value="TreeGrafter"/>
</dbReference>
<gene>
    <name evidence="7" type="primary">pgi</name>
    <name evidence="9" type="ORF">DIZ80_14030</name>
</gene>
<dbReference type="UniPathway" id="UPA00109">
    <property type="reaction ID" value="UER00181"/>
</dbReference>
<evidence type="ECO:0000256" key="4">
    <source>
        <dbReference type="ARBA" id="ARBA00023152"/>
    </source>
</evidence>
<comment type="function">
    <text evidence="7">Catalyzes the reversible isomerization of glucose-6-phosphate to fructose-6-phosphate.</text>
</comment>
<accession>A0A370D9H4</accession>
<dbReference type="InterPro" id="IPR046348">
    <property type="entry name" value="SIS_dom_sf"/>
</dbReference>
<feature type="active site" evidence="7">
    <location>
        <position position="512"/>
    </location>
</feature>
<dbReference type="PANTHER" id="PTHR11469:SF1">
    <property type="entry name" value="GLUCOSE-6-PHOSPHATE ISOMERASE"/>
    <property type="match status" value="1"/>
</dbReference>
<dbReference type="FunFam" id="3.40.50.10490:FF:000004">
    <property type="entry name" value="Glucose-6-phosphate isomerase"/>
    <property type="match status" value="1"/>
</dbReference>
<dbReference type="GO" id="GO:0004347">
    <property type="term" value="F:glucose-6-phosphate isomerase activity"/>
    <property type="evidence" value="ECO:0007669"/>
    <property type="project" value="UniProtKB-UniRule"/>
</dbReference>
<dbReference type="HAMAP" id="MF_00473">
    <property type="entry name" value="G6P_isomerase"/>
    <property type="match status" value="1"/>
</dbReference>
<comment type="subcellular location">
    <subcellularLocation>
        <location evidence="7">Cytoplasm</location>
    </subcellularLocation>
</comment>
<keyword evidence="5 7" id="KW-0413">Isomerase</keyword>
<sequence>MSELTDSAEWKALKKHFNSMSHVHMRDLFDENPERFKQFSVGLNDILLDFSKNRITDETFKLLMDLASFSQVEQSRTHMFAGENMNCTEFRPALHIALRNRSNKPVMVDGKDVMPKINAVLAKMRDFSERVRSGQLRGYNGRRIRSIVNIGIGGSDLGPHVVCEAMKPFAQRDLKVHFVSNADATHLVETLKLVEPETTLFVISSKSFTTQETMLNAHSARRWFVDMVGNETAIAKHFVAVSTNLEATTKFGIDSENVFEFWDWVGGRYSLWSAIGLPIALYIGMDHFEAMLQGAHEMDQHFETAPLDQNMPVILAMLGIWYNNFFDAQSHAIMPYSQYLERLPAYLQQLDMESNGKTIDRENQRVNYLTGPIIWGQSGTNGQHAFFQLLHQGTKPVPADFLIPALSQNPLGLHHRVLFSNCLAQTKALMLGKKYTEALEEMQAAGISPDEIDDAIEHKVFEGNKPTNTIIFERLDPKTLGSIMAMYEHKIFVQGIVWNINSFDQWGVEYGKVLAGEIQQDLAQPGDVSKHDSSTNGLVNYRKKVYFDDEFGKKHD</sequence>
<reference evidence="9 10" key="1">
    <citation type="journal article" date="2018" name="ISME J.">
        <title>Endosymbiont genomes yield clues of tubeworm success.</title>
        <authorList>
            <person name="Li Y."/>
            <person name="Liles M.R."/>
            <person name="Halanych K.M."/>
        </authorList>
    </citation>
    <scope>NUCLEOTIDE SEQUENCE [LARGE SCALE GENOMIC DNA]</scope>
    <source>
        <strain evidence="9">A1464</strain>
    </source>
</reference>
<feature type="active site" evidence="7">
    <location>
        <position position="384"/>
    </location>
</feature>
<keyword evidence="4 7" id="KW-0324">Glycolysis</keyword>
<evidence type="ECO:0000256" key="8">
    <source>
        <dbReference type="RuleBase" id="RU000612"/>
    </source>
</evidence>
<dbReference type="InterPro" id="IPR018189">
    <property type="entry name" value="Phosphoglucose_isomerase_CS"/>
</dbReference>
<keyword evidence="10" id="KW-1185">Reference proteome</keyword>
<dbReference type="FunFam" id="1.10.1390.10:FF:000001">
    <property type="entry name" value="Glucose-6-phosphate isomerase"/>
    <property type="match status" value="1"/>
</dbReference>
<feature type="active site" description="Proton donor" evidence="7">
    <location>
        <position position="353"/>
    </location>
</feature>
<organism evidence="9 10">
    <name type="scientific">endosymbiont of Galathealinum brachiosum</name>
    <dbReference type="NCBI Taxonomy" id="2200906"/>
    <lineage>
        <taxon>Bacteria</taxon>
        <taxon>Pseudomonadati</taxon>
        <taxon>Pseudomonadota</taxon>
        <taxon>Gammaproteobacteria</taxon>
        <taxon>sulfur-oxidizing symbionts</taxon>
    </lineage>
</organism>
<dbReference type="InterPro" id="IPR035482">
    <property type="entry name" value="SIS_PGI_2"/>
</dbReference>
<dbReference type="GO" id="GO:0005829">
    <property type="term" value="C:cytosol"/>
    <property type="evidence" value="ECO:0007669"/>
    <property type="project" value="TreeGrafter"/>
</dbReference>
<dbReference type="PRINTS" id="PR00662">
    <property type="entry name" value="G6PISOMERASE"/>
</dbReference>
<comment type="pathway">
    <text evidence="7">Carbohydrate biosynthesis; gluconeogenesis.</text>
</comment>
<proteinExistence type="inferred from homology"/>
<keyword evidence="3 7" id="KW-0312">Gluconeogenesis</keyword>
<dbReference type="PROSITE" id="PS51463">
    <property type="entry name" value="P_GLUCOSE_ISOMERASE_3"/>
    <property type="match status" value="1"/>
</dbReference>
<evidence type="ECO:0000256" key="7">
    <source>
        <dbReference type="HAMAP-Rule" id="MF_00473"/>
    </source>
</evidence>
<evidence type="ECO:0000256" key="3">
    <source>
        <dbReference type="ARBA" id="ARBA00022432"/>
    </source>
</evidence>
<comment type="pathway">
    <text evidence="1 7 8">Carbohydrate degradation; glycolysis; D-glyceraldehyde 3-phosphate and glycerone phosphate from D-glucose: step 2/4.</text>
</comment>
<dbReference type="PROSITE" id="PS00174">
    <property type="entry name" value="P_GLUCOSE_ISOMERASE_2"/>
    <property type="match status" value="1"/>
</dbReference>
<dbReference type="InterPro" id="IPR001672">
    <property type="entry name" value="G6P_Isomerase"/>
</dbReference>
<dbReference type="GO" id="GO:0097367">
    <property type="term" value="F:carbohydrate derivative binding"/>
    <property type="evidence" value="ECO:0007669"/>
    <property type="project" value="InterPro"/>
</dbReference>
<dbReference type="EC" id="5.3.1.9" evidence="7"/>
<dbReference type="NCBIfam" id="NF001211">
    <property type="entry name" value="PRK00179.1"/>
    <property type="match status" value="1"/>
</dbReference>
<name>A0A370D9H4_9GAMM</name>
<dbReference type="AlphaFoldDB" id="A0A370D9H4"/>
<evidence type="ECO:0000313" key="10">
    <source>
        <dbReference type="Proteomes" id="UP000254266"/>
    </source>
</evidence>
<dbReference type="PANTHER" id="PTHR11469">
    <property type="entry name" value="GLUCOSE-6-PHOSPHATE ISOMERASE"/>
    <property type="match status" value="1"/>
</dbReference>
<dbReference type="GO" id="GO:0006094">
    <property type="term" value="P:gluconeogenesis"/>
    <property type="evidence" value="ECO:0007669"/>
    <property type="project" value="UniProtKB-UniRule"/>
</dbReference>
<dbReference type="CDD" id="cd05016">
    <property type="entry name" value="SIS_PGI_2"/>
    <property type="match status" value="1"/>
</dbReference>
<dbReference type="SUPFAM" id="SSF53697">
    <property type="entry name" value="SIS domain"/>
    <property type="match status" value="1"/>
</dbReference>
<dbReference type="InterPro" id="IPR023096">
    <property type="entry name" value="G6P_Isomerase_C"/>
</dbReference>
<evidence type="ECO:0000256" key="2">
    <source>
        <dbReference type="ARBA" id="ARBA00006604"/>
    </source>
</evidence>
<dbReference type="PROSITE" id="PS00765">
    <property type="entry name" value="P_GLUCOSE_ISOMERASE_1"/>
    <property type="match status" value="1"/>
</dbReference>
<evidence type="ECO:0000256" key="1">
    <source>
        <dbReference type="ARBA" id="ARBA00004926"/>
    </source>
</evidence>
<protein>
    <recommendedName>
        <fullName evidence="7">Glucose-6-phosphate isomerase</fullName>
        <shortName evidence="7">GPI</shortName>
        <ecNumber evidence="7">5.3.1.9</ecNumber>
    </recommendedName>
    <alternativeName>
        <fullName evidence="7">Phosphoglucose isomerase</fullName>
        <shortName evidence="7">PGI</shortName>
    </alternativeName>
    <alternativeName>
        <fullName evidence="7">Phosphohexose isomerase</fullName>
        <shortName evidence="7">PHI</shortName>
    </alternativeName>
</protein>
<comment type="caution">
    <text evidence="9">The sequence shown here is derived from an EMBL/GenBank/DDBJ whole genome shotgun (WGS) entry which is preliminary data.</text>
</comment>
<dbReference type="GO" id="GO:0006096">
    <property type="term" value="P:glycolytic process"/>
    <property type="evidence" value="ECO:0007669"/>
    <property type="project" value="UniProtKB-UniRule"/>
</dbReference>
<dbReference type="EMBL" id="QFXC01000013">
    <property type="protein sequence ID" value="RDH81220.1"/>
    <property type="molecule type" value="Genomic_DNA"/>
</dbReference>
<dbReference type="InterPro" id="IPR035476">
    <property type="entry name" value="SIS_PGI_1"/>
</dbReference>